<reference evidence="1 2" key="1">
    <citation type="submission" date="2018-10" db="EMBL/GenBank/DDBJ databases">
        <title>Genomic Encyclopedia of Type Strains, Phase IV (KMG-IV): sequencing the most valuable type-strain genomes for metagenomic binning, comparative biology and taxonomic classification.</title>
        <authorList>
            <person name="Goeker M."/>
        </authorList>
    </citation>
    <scope>NUCLEOTIDE SEQUENCE [LARGE SCALE GENOMIC DNA]</scope>
    <source>
        <strain evidence="1 2">DSM 23841</strain>
    </source>
</reference>
<gene>
    <name evidence="1" type="ORF">DFR40_0699</name>
</gene>
<sequence>MKQKRSGDPSAGGGALPAAATAVPALRLPTLQRNALCKLFGRSTFTPQEVFALGYRRLQRAEGIGHKGLQAIIEWLAAHGLVLAPPSVPADPPPEVPAEIQRSINGAVRLLRHHGYRVQRTRDQCPE</sequence>
<protein>
    <submittedName>
        <fullName evidence="1">Uncharacterized protein</fullName>
    </submittedName>
</protein>
<keyword evidence="2" id="KW-1185">Reference proteome</keyword>
<accession>A0A495WGY3</accession>
<dbReference type="EMBL" id="RBXP01000011">
    <property type="protein sequence ID" value="RKT60560.1"/>
    <property type="molecule type" value="Genomic_DNA"/>
</dbReference>
<dbReference type="OrthoDB" id="9182682at2"/>
<dbReference type="RefSeq" id="WP_121457077.1">
    <property type="nucleotide sequence ID" value="NZ_JAANMQ010000001.1"/>
</dbReference>
<name>A0A495WGY3_9RHOO</name>
<comment type="caution">
    <text evidence="1">The sequence shown here is derived from an EMBL/GenBank/DDBJ whole genome shotgun (WGS) entry which is preliminary data.</text>
</comment>
<dbReference type="Proteomes" id="UP000270626">
    <property type="component" value="Unassembled WGS sequence"/>
</dbReference>
<dbReference type="AlphaFoldDB" id="A0A495WGY3"/>
<evidence type="ECO:0000313" key="1">
    <source>
        <dbReference type="EMBL" id="RKT60560.1"/>
    </source>
</evidence>
<evidence type="ECO:0000313" key="2">
    <source>
        <dbReference type="Proteomes" id="UP000270626"/>
    </source>
</evidence>
<organism evidence="1 2">
    <name type="scientific">Azonexus fungiphilus</name>
    <dbReference type="NCBI Taxonomy" id="146940"/>
    <lineage>
        <taxon>Bacteria</taxon>
        <taxon>Pseudomonadati</taxon>
        <taxon>Pseudomonadota</taxon>
        <taxon>Betaproteobacteria</taxon>
        <taxon>Rhodocyclales</taxon>
        <taxon>Azonexaceae</taxon>
        <taxon>Azonexus</taxon>
    </lineage>
</organism>
<proteinExistence type="predicted"/>